<dbReference type="Proteomes" id="UP001055879">
    <property type="component" value="Linkage Group LG08"/>
</dbReference>
<comment type="caution">
    <text evidence="1">The sequence shown here is derived from an EMBL/GenBank/DDBJ whole genome shotgun (WGS) entry which is preliminary data.</text>
</comment>
<organism evidence="1 2">
    <name type="scientific">Arctium lappa</name>
    <name type="common">Greater burdock</name>
    <name type="synonym">Lappa major</name>
    <dbReference type="NCBI Taxonomy" id="4217"/>
    <lineage>
        <taxon>Eukaryota</taxon>
        <taxon>Viridiplantae</taxon>
        <taxon>Streptophyta</taxon>
        <taxon>Embryophyta</taxon>
        <taxon>Tracheophyta</taxon>
        <taxon>Spermatophyta</taxon>
        <taxon>Magnoliopsida</taxon>
        <taxon>eudicotyledons</taxon>
        <taxon>Gunneridae</taxon>
        <taxon>Pentapetalae</taxon>
        <taxon>asterids</taxon>
        <taxon>campanulids</taxon>
        <taxon>Asterales</taxon>
        <taxon>Asteraceae</taxon>
        <taxon>Carduoideae</taxon>
        <taxon>Cardueae</taxon>
        <taxon>Arctiinae</taxon>
        <taxon>Arctium</taxon>
    </lineage>
</organism>
<reference evidence="2" key="1">
    <citation type="journal article" date="2022" name="Mol. Ecol. Resour.">
        <title>The genomes of chicory, endive, great burdock and yacon provide insights into Asteraceae palaeo-polyploidization history and plant inulin production.</title>
        <authorList>
            <person name="Fan W."/>
            <person name="Wang S."/>
            <person name="Wang H."/>
            <person name="Wang A."/>
            <person name="Jiang F."/>
            <person name="Liu H."/>
            <person name="Zhao H."/>
            <person name="Xu D."/>
            <person name="Zhang Y."/>
        </authorList>
    </citation>
    <scope>NUCLEOTIDE SEQUENCE [LARGE SCALE GENOMIC DNA]</scope>
    <source>
        <strain evidence="2">cv. Niubang</strain>
    </source>
</reference>
<proteinExistence type="predicted"/>
<name>A0ACB9AFE3_ARCLA</name>
<protein>
    <submittedName>
        <fullName evidence="1">Uncharacterized protein</fullName>
    </submittedName>
</protein>
<keyword evidence="2" id="KW-1185">Reference proteome</keyword>
<gene>
    <name evidence="1" type="ORF">L6452_25422</name>
</gene>
<evidence type="ECO:0000313" key="1">
    <source>
        <dbReference type="EMBL" id="KAI3707155.1"/>
    </source>
</evidence>
<dbReference type="EMBL" id="CM042054">
    <property type="protein sequence ID" value="KAI3707155.1"/>
    <property type="molecule type" value="Genomic_DNA"/>
</dbReference>
<reference evidence="1 2" key="2">
    <citation type="journal article" date="2022" name="Mol. Ecol. Resour.">
        <title>The genomes of chicory, endive, great burdock and yacon provide insights into Asteraceae paleo-polyploidization history and plant inulin production.</title>
        <authorList>
            <person name="Fan W."/>
            <person name="Wang S."/>
            <person name="Wang H."/>
            <person name="Wang A."/>
            <person name="Jiang F."/>
            <person name="Liu H."/>
            <person name="Zhao H."/>
            <person name="Xu D."/>
            <person name="Zhang Y."/>
        </authorList>
    </citation>
    <scope>NUCLEOTIDE SEQUENCE [LARGE SCALE GENOMIC DNA]</scope>
    <source>
        <strain evidence="2">cv. Niubang</strain>
    </source>
</reference>
<accession>A0ACB9AFE3</accession>
<sequence length="72" mass="8267">MSSFNNTIGLSWRDNDRLGLIGERWDRLLTTNTQKGDGRHATQFHNPRIPNCLSLFFIPATFTSTYPDKIIV</sequence>
<evidence type="ECO:0000313" key="2">
    <source>
        <dbReference type="Proteomes" id="UP001055879"/>
    </source>
</evidence>